<evidence type="ECO:0000313" key="1">
    <source>
        <dbReference type="EMBL" id="GAI59182.1"/>
    </source>
</evidence>
<proteinExistence type="predicted"/>
<dbReference type="EMBL" id="BARW01002638">
    <property type="protein sequence ID" value="GAI59182.1"/>
    <property type="molecule type" value="Genomic_DNA"/>
</dbReference>
<reference evidence="1" key="1">
    <citation type="journal article" date="2014" name="Front. Microbiol.">
        <title>High frequency of phylogenetically diverse reductive dehalogenase-homologous genes in deep subseafloor sedimentary metagenomes.</title>
        <authorList>
            <person name="Kawai M."/>
            <person name="Futagami T."/>
            <person name="Toyoda A."/>
            <person name="Takaki Y."/>
            <person name="Nishi S."/>
            <person name="Hori S."/>
            <person name="Arai W."/>
            <person name="Tsubouchi T."/>
            <person name="Morono Y."/>
            <person name="Uchiyama I."/>
            <person name="Ito T."/>
            <person name="Fujiyama A."/>
            <person name="Inagaki F."/>
            <person name="Takami H."/>
        </authorList>
    </citation>
    <scope>NUCLEOTIDE SEQUENCE</scope>
    <source>
        <strain evidence="1">Expedition CK06-06</strain>
    </source>
</reference>
<dbReference type="PANTHER" id="PTHR12994:SF17">
    <property type="entry name" value="LD30995P"/>
    <property type="match status" value="1"/>
</dbReference>
<dbReference type="PANTHER" id="PTHR12994">
    <property type="entry name" value="SECERNIN"/>
    <property type="match status" value="1"/>
</dbReference>
<dbReference type="InterPro" id="IPR005322">
    <property type="entry name" value="Peptidase_C69"/>
</dbReference>
<sequence>YVYGDGLDAPSNVVRELRSRAMLAPKVGSITKEDLMEVTRTHYEETSDYSYPPHDRSVRRPICTDNCQAALVWQLRRNVPLEFGGAVMWYAPSTACTSAFVPIYISSTRIPEKYLIAGKEYDPVSAWWAFDMLQRLVDKRYAALHPEVRKRLDEFEQKEFTETVQLEQEALILYERGDIQKARDLLAEYTYTRLNDAVREARTLLQEVATSLGVKHEDLSSTF</sequence>
<dbReference type="Pfam" id="PF03577">
    <property type="entry name" value="Peptidase_C69"/>
    <property type="match status" value="1"/>
</dbReference>
<organism evidence="1">
    <name type="scientific">marine sediment metagenome</name>
    <dbReference type="NCBI Taxonomy" id="412755"/>
    <lineage>
        <taxon>unclassified sequences</taxon>
        <taxon>metagenomes</taxon>
        <taxon>ecological metagenomes</taxon>
    </lineage>
</organism>
<feature type="non-terminal residue" evidence="1">
    <location>
        <position position="1"/>
    </location>
</feature>
<dbReference type="AlphaFoldDB" id="X1PSF2"/>
<comment type="caution">
    <text evidence="1">The sequence shown here is derived from an EMBL/GenBank/DDBJ whole genome shotgun (WGS) entry which is preliminary data.</text>
</comment>
<dbReference type="GO" id="GO:0016805">
    <property type="term" value="F:dipeptidase activity"/>
    <property type="evidence" value="ECO:0007669"/>
    <property type="project" value="InterPro"/>
</dbReference>
<evidence type="ECO:0008006" key="2">
    <source>
        <dbReference type="Google" id="ProtNLM"/>
    </source>
</evidence>
<dbReference type="GO" id="GO:0006508">
    <property type="term" value="P:proteolysis"/>
    <property type="evidence" value="ECO:0007669"/>
    <property type="project" value="InterPro"/>
</dbReference>
<dbReference type="GO" id="GO:0070004">
    <property type="term" value="F:cysteine-type exopeptidase activity"/>
    <property type="evidence" value="ECO:0007669"/>
    <property type="project" value="InterPro"/>
</dbReference>
<name>X1PSF2_9ZZZZ</name>
<protein>
    <recommendedName>
        <fullName evidence="2">Dipeptidase</fullName>
    </recommendedName>
</protein>
<accession>X1PSF2</accession>
<gene>
    <name evidence="1" type="ORF">S12H4_07220</name>
</gene>